<organism evidence="4 5">
    <name type="scientific">Pseudolycoriella hygida</name>
    <dbReference type="NCBI Taxonomy" id="35572"/>
    <lineage>
        <taxon>Eukaryota</taxon>
        <taxon>Metazoa</taxon>
        <taxon>Ecdysozoa</taxon>
        <taxon>Arthropoda</taxon>
        <taxon>Hexapoda</taxon>
        <taxon>Insecta</taxon>
        <taxon>Pterygota</taxon>
        <taxon>Neoptera</taxon>
        <taxon>Endopterygota</taxon>
        <taxon>Diptera</taxon>
        <taxon>Nematocera</taxon>
        <taxon>Sciaroidea</taxon>
        <taxon>Sciaridae</taxon>
        <taxon>Pseudolycoriella</taxon>
    </lineage>
</organism>
<reference evidence="4" key="1">
    <citation type="submission" date="2022-07" db="EMBL/GenBank/DDBJ databases">
        <authorList>
            <person name="Trinca V."/>
            <person name="Uliana J.V.C."/>
            <person name="Torres T.T."/>
            <person name="Ward R.J."/>
            <person name="Monesi N."/>
        </authorList>
    </citation>
    <scope>NUCLEOTIDE SEQUENCE</scope>
    <source>
        <strain evidence="4">HSMRA1968</strain>
        <tissue evidence="4">Whole embryos</tissue>
    </source>
</reference>
<dbReference type="GO" id="GO:0006450">
    <property type="term" value="P:regulation of translational fidelity"/>
    <property type="evidence" value="ECO:0007669"/>
    <property type="project" value="InterPro"/>
</dbReference>
<keyword evidence="3" id="KW-0067">ATP-binding</keyword>
<evidence type="ECO:0000313" key="4">
    <source>
        <dbReference type="EMBL" id="KAJ6639582.1"/>
    </source>
</evidence>
<proteinExistence type="inferred from homology"/>
<dbReference type="InterPro" id="IPR003837">
    <property type="entry name" value="GatC"/>
</dbReference>
<dbReference type="GO" id="GO:0032543">
    <property type="term" value="P:mitochondrial translation"/>
    <property type="evidence" value="ECO:0007669"/>
    <property type="project" value="UniProtKB-UniRule"/>
</dbReference>
<dbReference type="Proteomes" id="UP001151699">
    <property type="component" value="Chromosome X"/>
</dbReference>
<dbReference type="InterPro" id="IPR036113">
    <property type="entry name" value="Asp/Glu-ADT_sf_sub_c"/>
</dbReference>
<protein>
    <recommendedName>
        <fullName evidence="3">Glutamyl-tRNA(Gln) amidotransferase subunit C, mitochondrial</fullName>
        <shortName evidence="3">Glu-AdT subunit C</shortName>
        <ecNumber evidence="3">6.3.5.-</ecNumber>
    </recommendedName>
</protein>
<evidence type="ECO:0000256" key="2">
    <source>
        <dbReference type="ARBA" id="ARBA00023128"/>
    </source>
</evidence>
<dbReference type="OrthoDB" id="5394539at2759"/>
<dbReference type="Pfam" id="PF02686">
    <property type="entry name" value="GatC"/>
    <property type="match status" value="1"/>
</dbReference>
<keyword evidence="2 3" id="KW-0496">Mitochondrion</keyword>
<dbReference type="EC" id="6.3.5.-" evidence="3"/>
<comment type="similarity">
    <text evidence="3">Belongs to the GatC family.</text>
</comment>
<comment type="catalytic activity">
    <reaction evidence="3">
        <text>L-glutamyl-tRNA(Gln) + L-glutamine + ATP + H2O = L-glutaminyl-tRNA(Gln) + L-glutamate + ADP + phosphate + H(+)</text>
        <dbReference type="Rhea" id="RHEA:17521"/>
        <dbReference type="Rhea" id="RHEA-COMP:9681"/>
        <dbReference type="Rhea" id="RHEA-COMP:9684"/>
        <dbReference type="ChEBI" id="CHEBI:15377"/>
        <dbReference type="ChEBI" id="CHEBI:15378"/>
        <dbReference type="ChEBI" id="CHEBI:29985"/>
        <dbReference type="ChEBI" id="CHEBI:30616"/>
        <dbReference type="ChEBI" id="CHEBI:43474"/>
        <dbReference type="ChEBI" id="CHEBI:58359"/>
        <dbReference type="ChEBI" id="CHEBI:78520"/>
        <dbReference type="ChEBI" id="CHEBI:78521"/>
        <dbReference type="ChEBI" id="CHEBI:456216"/>
    </reaction>
</comment>
<evidence type="ECO:0000256" key="3">
    <source>
        <dbReference type="HAMAP-Rule" id="MF_03149"/>
    </source>
</evidence>
<dbReference type="HAMAP" id="MF_00122">
    <property type="entry name" value="GatC"/>
    <property type="match status" value="1"/>
</dbReference>
<dbReference type="GO" id="GO:0005524">
    <property type="term" value="F:ATP binding"/>
    <property type="evidence" value="ECO:0007669"/>
    <property type="project" value="UniProtKB-KW"/>
</dbReference>
<keyword evidence="3" id="KW-0648">Protein biosynthesis</keyword>
<comment type="caution">
    <text evidence="4">The sequence shown here is derived from an EMBL/GenBank/DDBJ whole genome shotgun (WGS) entry which is preliminary data.</text>
</comment>
<name>A0A9Q0MZC8_9DIPT</name>
<dbReference type="PANTHER" id="PTHR15004">
    <property type="entry name" value="GLUTAMYL-TRNA(GLN) AMIDOTRANSFERASE SUBUNIT C, MITOCHONDRIAL"/>
    <property type="match status" value="1"/>
</dbReference>
<dbReference type="AlphaFoldDB" id="A0A9Q0MZC8"/>
<comment type="subcellular location">
    <subcellularLocation>
        <location evidence="3">Mitochondrion</location>
    </subcellularLocation>
</comment>
<evidence type="ECO:0000256" key="1">
    <source>
        <dbReference type="ARBA" id="ARBA00022741"/>
    </source>
</evidence>
<dbReference type="GO" id="GO:0005739">
    <property type="term" value="C:mitochondrion"/>
    <property type="evidence" value="ECO:0007669"/>
    <property type="project" value="UniProtKB-SubCell"/>
</dbReference>
<keyword evidence="1 3" id="KW-0547">Nucleotide-binding</keyword>
<dbReference type="NCBIfam" id="TIGR00135">
    <property type="entry name" value="gatC"/>
    <property type="match status" value="1"/>
</dbReference>
<comment type="subunit">
    <text evidence="3">Subunit of the heterotrimeric GatCAB amidotransferase (AdT) complex, composed of A, B and C subunits.</text>
</comment>
<keyword evidence="5" id="KW-1185">Reference proteome</keyword>
<evidence type="ECO:0000313" key="5">
    <source>
        <dbReference type="Proteomes" id="UP001151699"/>
    </source>
</evidence>
<dbReference type="EMBL" id="WJQU01000003">
    <property type="protein sequence ID" value="KAJ6639582.1"/>
    <property type="molecule type" value="Genomic_DNA"/>
</dbReference>
<dbReference type="GO" id="GO:0030956">
    <property type="term" value="C:glutamyl-tRNA(Gln) amidotransferase complex"/>
    <property type="evidence" value="ECO:0007669"/>
    <property type="project" value="UniProtKB-UniRule"/>
</dbReference>
<sequence>MFRTANIREIIRCFRLKTVSGTTVTTTLQPNKSFCSCKSKDSTKKPLDFSELKFVSKVPSSPHVSPINLVKVDRIKIDEDTIQLLERLSLVNLDSKEAINTLEDSIEFASKILHIDTTNVEPLYTVLEYQNLYLRKDIVNEGNCSEAILSNAKVTEEGYFVAPPGNIPFQQTESIEKRKENRDD</sequence>
<dbReference type="GO" id="GO:0070681">
    <property type="term" value="P:glutaminyl-tRNAGln biosynthesis via transamidation"/>
    <property type="evidence" value="ECO:0007669"/>
    <property type="project" value="UniProtKB-UniRule"/>
</dbReference>
<gene>
    <name evidence="4" type="ORF">Bhyg_12329</name>
</gene>
<comment type="function">
    <text evidence="3">Allows the formation of correctly charged Gln-tRNA(Gln) through the transamidation of misacylated Glu-tRNA(Gln) in the mitochondria. The reaction takes place in the presence of glutamine and ATP through an activated gamma-phospho-Glu-tRNA(Gln).</text>
</comment>
<keyword evidence="3" id="KW-0436">Ligase</keyword>
<accession>A0A9Q0MZC8</accession>
<dbReference type="PANTHER" id="PTHR15004:SF0">
    <property type="entry name" value="GLUTAMYL-TRNA(GLN) AMIDOTRANSFERASE SUBUNIT C, MITOCHONDRIAL"/>
    <property type="match status" value="1"/>
</dbReference>
<dbReference type="GO" id="GO:0050567">
    <property type="term" value="F:glutaminyl-tRNA synthase (glutamine-hydrolyzing) activity"/>
    <property type="evidence" value="ECO:0007669"/>
    <property type="project" value="UniProtKB-UniRule"/>
</dbReference>
<dbReference type="SUPFAM" id="SSF141000">
    <property type="entry name" value="Glu-tRNAGln amidotransferase C subunit"/>
    <property type="match status" value="1"/>
</dbReference>